<dbReference type="Pfam" id="PF13359">
    <property type="entry name" value="DDE_Tnp_4"/>
    <property type="match status" value="1"/>
</dbReference>
<dbReference type="GO" id="GO:0046872">
    <property type="term" value="F:metal ion binding"/>
    <property type="evidence" value="ECO:0007669"/>
    <property type="project" value="UniProtKB-KW"/>
</dbReference>
<reference evidence="4" key="1">
    <citation type="submission" date="2021-02" db="EMBL/GenBank/DDBJ databases">
        <authorList>
            <person name="Nowell W R."/>
        </authorList>
    </citation>
    <scope>NUCLEOTIDE SEQUENCE</scope>
</reference>
<organism evidence="4 5">
    <name type="scientific">Didymodactylos carnosus</name>
    <dbReference type="NCBI Taxonomy" id="1234261"/>
    <lineage>
        <taxon>Eukaryota</taxon>
        <taxon>Metazoa</taxon>
        <taxon>Spiralia</taxon>
        <taxon>Gnathifera</taxon>
        <taxon>Rotifera</taxon>
        <taxon>Eurotatoria</taxon>
        <taxon>Bdelloidea</taxon>
        <taxon>Philodinida</taxon>
        <taxon>Philodinidae</taxon>
        <taxon>Didymodactylos</taxon>
    </lineage>
</organism>
<dbReference type="OrthoDB" id="10049726at2759"/>
<evidence type="ECO:0000313" key="5">
    <source>
        <dbReference type="Proteomes" id="UP000681722"/>
    </source>
</evidence>
<name>A0A8S2XAU6_9BILA</name>
<dbReference type="AlphaFoldDB" id="A0A8S2XAU6"/>
<comment type="cofactor">
    <cofactor evidence="1">
        <name>a divalent metal cation</name>
        <dbReference type="ChEBI" id="CHEBI:60240"/>
    </cofactor>
</comment>
<gene>
    <name evidence="4" type="ORF">SRO942_LOCUS44054</name>
</gene>
<dbReference type="Proteomes" id="UP000681722">
    <property type="component" value="Unassembled WGS sequence"/>
</dbReference>
<proteinExistence type="predicted"/>
<evidence type="ECO:0000256" key="2">
    <source>
        <dbReference type="ARBA" id="ARBA00022723"/>
    </source>
</evidence>
<accession>A0A8S2XAU6</accession>
<evidence type="ECO:0000313" key="4">
    <source>
        <dbReference type="EMBL" id="CAF4485536.1"/>
    </source>
</evidence>
<evidence type="ECO:0000256" key="1">
    <source>
        <dbReference type="ARBA" id="ARBA00001968"/>
    </source>
</evidence>
<comment type="caution">
    <text evidence="4">The sequence shown here is derived from an EMBL/GenBank/DDBJ whole genome shotgun (WGS) entry which is preliminary data.</text>
</comment>
<dbReference type="EMBL" id="CAJOBC010103372">
    <property type="protein sequence ID" value="CAF4485536.1"/>
    <property type="molecule type" value="Genomic_DNA"/>
</dbReference>
<keyword evidence="2" id="KW-0479">Metal-binding</keyword>
<evidence type="ECO:0000259" key="3">
    <source>
        <dbReference type="Pfam" id="PF13359"/>
    </source>
</evidence>
<sequence>MVFDTSRFGLCEKDLRKEPKRILINNREMFDYVNDLYYKLYGTVLPEDVVICSVCRTRQSKYLKKLSSVEQTKVPTNDNAMETDSRSTIGTETTPSTITSTTIAHKNAALQCDLLKGEEVAILIMDGTYMYCQKSANNSLQRCLFSLHKKRPLLKPMVICTSTGYIVSIIGSYLSDWHNNDASIATHILSLNKENIGNWLRENYILVLDRGFRDCLESLGNMGYRTFMPLSLPKTTR</sequence>
<protein>
    <recommendedName>
        <fullName evidence="3">DDE Tnp4 domain-containing protein</fullName>
    </recommendedName>
</protein>
<feature type="domain" description="DDE Tnp4" evidence="3">
    <location>
        <begin position="125"/>
        <end position="213"/>
    </location>
</feature>
<dbReference type="InterPro" id="IPR027806">
    <property type="entry name" value="HARBI1_dom"/>
</dbReference>